<dbReference type="RefSeq" id="WP_281383218.1">
    <property type="nucleotide sequence ID" value="NZ_JACHLZ010000001.1"/>
</dbReference>
<reference evidence="1 2" key="1">
    <citation type="submission" date="2020-08" db="EMBL/GenBank/DDBJ databases">
        <title>Sequencing the genomes of 1000 actinobacteria strains.</title>
        <authorList>
            <person name="Klenk H.-P."/>
        </authorList>
    </citation>
    <scope>NUCLEOTIDE SEQUENCE [LARGE SCALE GENOMIC DNA]</scope>
    <source>
        <strain evidence="1 2">DSM 28796</strain>
    </source>
</reference>
<evidence type="ECO:0000313" key="2">
    <source>
        <dbReference type="Proteomes" id="UP000588158"/>
    </source>
</evidence>
<accession>A0A841AHM8</accession>
<protein>
    <submittedName>
        <fullName evidence="1">Uncharacterized protein</fullName>
    </submittedName>
</protein>
<comment type="caution">
    <text evidence="1">The sequence shown here is derived from an EMBL/GenBank/DDBJ whole genome shotgun (WGS) entry which is preliminary data.</text>
</comment>
<dbReference type="EMBL" id="JACHLZ010000001">
    <property type="protein sequence ID" value="MBB5832574.1"/>
    <property type="molecule type" value="Genomic_DNA"/>
</dbReference>
<name>A0A841AHM8_9MICO</name>
<keyword evidence="2" id="KW-1185">Reference proteome</keyword>
<proteinExistence type="predicted"/>
<evidence type="ECO:0000313" key="1">
    <source>
        <dbReference type="EMBL" id="MBB5832574.1"/>
    </source>
</evidence>
<organism evidence="1 2">
    <name type="scientific">Brachybacterium aquaticum</name>
    <dbReference type="NCBI Taxonomy" id="1432564"/>
    <lineage>
        <taxon>Bacteria</taxon>
        <taxon>Bacillati</taxon>
        <taxon>Actinomycetota</taxon>
        <taxon>Actinomycetes</taxon>
        <taxon>Micrococcales</taxon>
        <taxon>Dermabacteraceae</taxon>
        <taxon>Brachybacterium</taxon>
    </lineage>
</organism>
<dbReference type="Proteomes" id="UP000588158">
    <property type="component" value="Unassembled WGS sequence"/>
</dbReference>
<sequence>MVGIETAIAENSIVEISSTFTEVEPVPADVDPFAATLSEASAAV</sequence>
<dbReference type="AlphaFoldDB" id="A0A841AHM8"/>
<gene>
    <name evidence="1" type="ORF">HNR70_002387</name>
</gene>